<sequence>MMHNAPSLTARSFMSLKHVLLMVLKKQSATGYGITKWFDGPLGYFWDTSHQRVYRALAKLHEDGWVRFDVVPQQGKPDKKVYEVTPLGEKALNDWMLKPLPLPQVNEPYLVKLFSADLRYIDALIAEARARLADHEALLADYQKVEQMYFADSEQTPEQRIMYLTLKRGLIYEEGNIRWASEALATLTKIDEELKKNG</sequence>
<dbReference type="InterPro" id="IPR036390">
    <property type="entry name" value="WH_DNA-bd_sf"/>
</dbReference>
<proteinExistence type="predicted"/>
<dbReference type="Gene3D" id="1.10.10.10">
    <property type="entry name" value="Winged helix-like DNA-binding domain superfamily/Winged helix DNA-binding domain"/>
    <property type="match status" value="1"/>
</dbReference>
<dbReference type="Pfam" id="PF10400">
    <property type="entry name" value="Vir_act_alpha_C"/>
    <property type="match status" value="1"/>
</dbReference>
<dbReference type="PANTHER" id="PTHR43252">
    <property type="entry name" value="TRANSCRIPTIONAL REGULATOR YQJI"/>
    <property type="match status" value="1"/>
</dbReference>
<dbReference type="InterPro" id="IPR005149">
    <property type="entry name" value="Tscrpt_reg_PadR_N"/>
</dbReference>
<evidence type="ECO:0000259" key="1">
    <source>
        <dbReference type="Pfam" id="PF03551"/>
    </source>
</evidence>
<dbReference type="KEGG" id="kak:Kalk_18415"/>
<dbReference type="InterPro" id="IPR018309">
    <property type="entry name" value="Tscrpt_reg_PadR_C"/>
</dbReference>
<evidence type="ECO:0000313" key="4">
    <source>
        <dbReference type="Proteomes" id="UP000235116"/>
    </source>
</evidence>
<accession>A0A2K9LPL7</accession>
<dbReference type="Gene3D" id="6.10.140.190">
    <property type="match status" value="1"/>
</dbReference>
<keyword evidence="4" id="KW-1185">Reference proteome</keyword>
<evidence type="ECO:0000313" key="3">
    <source>
        <dbReference type="EMBL" id="AUM14276.1"/>
    </source>
</evidence>
<name>A0A2K9LPL7_9GAMM</name>
<dbReference type="Proteomes" id="UP000235116">
    <property type="component" value="Chromosome"/>
</dbReference>
<organism evidence="3 4">
    <name type="scientific">Ketobacter alkanivorans</name>
    <dbReference type="NCBI Taxonomy" id="1917421"/>
    <lineage>
        <taxon>Bacteria</taxon>
        <taxon>Pseudomonadati</taxon>
        <taxon>Pseudomonadota</taxon>
        <taxon>Gammaproteobacteria</taxon>
        <taxon>Pseudomonadales</taxon>
        <taxon>Ketobacteraceae</taxon>
        <taxon>Ketobacter</taxon>
    </lineage>
</organism>
<dbReference type="EMBL" id="CP022684">
    <property type="protein sequence ID" value="AUM14276.1"/>
    <property type="molecule type" value="Genomic_DNA"/>
</dbReference>
<reference evidence="4" key="1">
    <citation type="submission" date="2017-08" db="EMBL/GenBank/DDBJ databases">
        <title>Direct submision.</title>
        <authorList>
            <person name="Kim S.-J."/>
            <person name="Rhee S.-K."/>
        </authorList>
    </citation>
    <scope>NUCLEOTIDE SEQUENCE [LARGE SCALE GENOMIC DNA]</scope>
    <source>
        <strain evidence="4">GI5</strain>
    </source>
</reference>
<dbReference type="PANTHER" id="PTHR43252:SF4">
    <property type="entry name" value="TRANSCRIPTIONAL REGULATORY PROTEIN"/>
    <property type="match status" value="1"/>
</dbReference>
<dbReference type="SUPFAM" id="SSF46785">
    <property type="entry name" value="Winged helix' DNA-binding domain"/>
    <property type="match status" value="1"/>
</dbReference>
<feature type="domain" description="Transcription regulator PadR C-terminal" evidence="2">
    <location>
        <begin position="107"/>
        <end position="187"/>
    </location>
</feature>
<protein>
    <recommendedName>
        <fullName evidence="5">PadR family transcriptional regulator</fullName>
    </recommendedName>
</protein>
<evidence type="ECO:0008006" key="5">
    <source>
        <dbReference type="Google" id="ProtNLM"/>
    </source>
</evidence>
<dbReference type="Pfam" id="PF03551">
    <property type="entry name" value="PadR"/>
    <property type="match status" value="1"/>
</dbReference>
<evidence type="ECO:0000259" key="2">
    <source>
        <dbReference type="Pfam" id="PF10400"/>
    </source>
</evidence>
<dbReference type="AlphaFoldDB" id="A0A2K9LPL7"/>
<gene>
    <name evidence="3" type="ORF">Kalk_18415</name>
</gene>
<feature type="domain" description="Transcription regulator PadR N-terminal" evidence="1">
    <location>
        <begin position="20"/>
        <end position="93"/>
    </location>
</feature>
<dbReference type="InterPro" id="IPR036388">
    <property type="entry name" value="WH-like_DNA-bd_sf"/>
</dbReference>